<protein>
    <submittedName>
        <fullName evidence="1">Uncharacterized protein</fullName>
    </submittedName>
</protein>
<proteinExistence type="predicted"/>
<dbReference type="RefSeq" id="WP_153417893.1">
    <property type="nucleotide sequence ID" value="NZ_WFLM01000001.1"/>
</dbReference>
<name>A0A6N6VWJ5_9BACT</name>
<dbReference type="Proteomes" id="UP000437748">
    <property type="component" value="Unassembled WGS sequence"/>
</dbReference>
<dbReference type="AlphaFoldDB" id="A0A6N6VWJ5"/>
<gene>
    <name evidence="1" type="ORF">GCL60_00240</name>
</gene>
<dbReference type="OrthoDB" id="5294662at2"/>
<evidence type="ECO:0000313" key="2">
    <source>
        <dbReference type="Proteomes" id="UP000437748"/>
    </source>
</evidence>
<organism evidence="1 2">
    <name type="scientific">Silvanigrella paludirubra</name>
    <dbReference type="NCBI Taxonomy" id="2499159"/>
    <lineage>
        <taxon>Bacteria</taxon>
        <taxon>Pseudomonadati</taxon>
        <taxon>Bdellovibrionota</taxon>
        <taxon>Oligoflexia</taxon>
        <taxon>Silvanigrellales</taxon>
        <taxon>Silvanigrellaceae</taxon>
        <taxon>Silvanigrella</taxon>
    </lineage>
</organism>
<sequence>MTINDLKKIQNFFLETITSNPNINIHEILEKKEMDIFEKKTAHRLEAYRVSYYSRISSVFSETIFKLASLLFGKDLIKSFLIEYFYQNPTPSHMEESIREFPYFLEKLDEIQECPFVPDFIKLCINISDILAAPNPKESLLIKNSTTVPQPNEIFLQEEHIFLQSQWPIFQMYCSAKNLSELSELKSTTEEILEEKRIEELSSIKNTNESILIFKSCEWSLETILIPEDFISIMHGLSKKQNLENAIENADINEDLFDISKLSEWMSLMTKHSAFMKK</sequence>
<keyword evidence="2" id="KW-1185">Reference proteome</keyword>
<comment type="caution">
    <text evidence="1">The sequence shown here is derived from an EMBL/GenBank/DDBJ whole genome shotgun (WGS) entry which is preliminary data.</text>
</comment>
<dbReference type="EMBL" id="WFLM01000001">
    <property type="protein sequence ID" value="KAB8040379.1"/>
    <property type="molecule type" value="Genomic_DNA"/>
</dbReference>
<evidence type="ECO:0000313" key="1">
    <source>
        <dbReference type="EMBL" id="KAB8040379.1"/>
    </source>
</evidence>
<reference evidence="1 2" key="1">
    <citation type="submission" date="2019-10" db="EMBL/GenBank/DDBJ databases">
        <title>New species of Slilvanegrellaceae.</title>
        <authorList>
            <person name="Pitt A."/>
            <person name="Hahn M.W."/>
        </authorList>
    </citation>
    <scope>NUCLEOTIDE SEQUENCE [LARGE SCALE GENOMIC DNA]</scope>
    <source>
        <strain evidence="1 2">SP-Ram-0.45-NSY-1</strain>
    </source>
</reference>
<accession>A0A6N6VWJ5</accession>